<proteinExistence type="inferred from homology"/>
<dbReference type="Pfam" id="PF02458">
    <property type="entry name" value="Transferase"/>
    <property type="match status" value="1"/>
</dbReference>
<dbReference type="PANTHER" id="PTHR31147:SF66">
    <property type="entry name" value="OS05G0315700 PROTEIN"/>
    <property type="match status" value="1"/>
</dbReference>
<comment type="similarity">
    <text evidence="1">Belongs to the plant acyltransferase family.</text>
</comment>
<reference evidence="3" key="1">
    <citation type="journal article" date="2018" name="DNA Res.">
        <title>Multiple hybrid de novo genome assembly of finger millet, an orphan allotetraploid crop.</title>
        <authorList>
            <person name="Hatakeyama M."/>
            <person name="Aluri S."/>
            <person name="Balachadran M.T."/>
            <person name="Sivarajan S.R."/>
            <person name="Patrignani A."/>
            <person name="Gruter S."/>
            <person name="Poveda L."/>
            <person name="Shimizu-Inatsugi R."/>
            <person name="Baeten J."/>
            <person name="Francoijs K.J."/>
            <person name="Nataraja K.N."/>
            <person name="Reddy Y.A.N."/>
            <person name="Phadnis S."/>
            <person name="Ravikumar R.L."/>
            <person name="Schlapbach R."/>
            <person name="Sreeman S.M."/>
            <person name="Shimizu K.K."/>
        </authorList>
    </citation>
    <scope>NUCLEOTIDE SEQUENCE</scope>
</reference>
<evidence type="ECO:0000256" key="1">
    <source>
        <dbReference type="ARBA" id="ARBA00009861"/>
    </source>
</evidence>
<evidence type="ECO:0000313" key="4">
    <source>
        <dbReference type="Proteomes" id="UP001054889"/>
    </source>
</evidence>
<comment type="caution">
    <text evidence="3">The sequence shown here is derived from an EMBL/GenBank/DDBJ whole genome shotgun (WGS) entry which is preliminary data.</text>
</comment>
<dbReference type="InterPro" id="IPR023213">
    <property type="entry name" value="CAT-like_dom_sf"/>
</dbReference>
<name>A0AAV5FUA2_ELECO</name>
<protein>
    <submittedName>
        <fullName evidence="3">Uncharacterized protein</fullName>
    </submittedName>
</protein>
<keyword evidence="2" id="KW-0808">Transferase</keyword>
<sequence>MASAAAMKKFTVQRRAAELVTPTAPTPRELKPLSDIDDQECVRLQISGIHLYRRKDGNNNDPVTVIRDAISRALVHYYPLAGRLRELEGRKLAVDCTGEGVLFIEADADVRLEEFGDVPLPPFPCLEELIFDVPGSSAIVDAPLALFQAHTHTLRR</sequence>
<dbReference type="InterPro" id="IPR050898">
    <property type="entry name" value="Plant_acyltransferase"/>
</dbReference>
<dbReference type="EMBL" id="BQKI01000097">
    <property type="protein sequence ID" value="GJN38531.1"/>
    <property type="molecule type" value="Genomic_DNA"/>
</dbReference>
<dbReference type="AlphaFoldDB" id="A0AAV5FUA2"/>
<dbReference type="Gene3D" id="3.30.559.10">
    <property type="entry name" value="Chloramphenicol acetyltransferase-like domain"/>
    <property type="match status" value="1"/>
</dbReference>
<evidence type="ECO:0000313" key="3">
    <source>
        <dbReference type="EMBL" id="GJN38531.1"/>
    </source>
</evidence>
<gene>
    <name evidence="3" type="primary">gb27583</name>
    <name evidence="3" type="ORF">PR202_gb27583</name>
</gene>
<dbReference type="PANTHER" id="PTHR31147">
    <property type="entry name" value="ACYL TRANSFERASE 4"/>
    <property type="match status" value="1"/>
</dbReference>
<reference evidence="3" key="2">
    <citation type="submission" date="2021-12" db="EMBL/GenBank/DDBJ databases">
        <title>Resequencing data analysis of finger millet.</title>
        <authorList>
            <person name="Hatakeyama M."/>
            <person name="Aluri S."/>
            <person name="Balachadran M.T."/>
            <person name="Sivarajan S.R."/>
            <person name="Poveda L."/>
            <person name="Shimizu-Inatsugi R."/>
            <person name="Schlapbach R."/>
            <person name="Sreeman S.M."/>
            <person name="Shimizu K.K."/>
        </authorList>
    </citation>
    <scope>NUCLEOTIDE SEQUENCE</scope>
</reference>
<dbReference type="GO" id="GO:0016747">
    <property type="term" value="F:acyltransferase activity, transferring groups other than amino-acyl groups"/>
    <property type="evidence" value="ECO:0007669"/>
    <property type="project" value="UniProtKB-ARBA"/>
</dbReference>
<keyword evidence="4" id="KW-1185">Reference proteome</keyword>
<evidence type="ECO:0000256" key="2">
    <source>
        <dbReference type="ARBA" id="ARBA00022679"/>
    </source>
</evidence>
<dbReference type="Proteomes" id="UP001054889">
    <property type="component" value="Unassembled WGS sequence"/>
</dbReference>
<accession>A0AAV5FUA2</accession>
<organism evidence="3 4">
    <name type="scientific">Eleusine coracana subsp. coracana</name>
    <dbReference type="NCBI Taxonomy" id="191504"/>
    <lineage>
        <taxon>Eukaryota</taxon>
        <taxon>Viridiplantae</taxon>
        <taxon>Streptophyta</taxon>
        <taxon>Embryophyta</taxon>
        <taxon>Tracheophyta</taxon>
        <taxon>Spermatophyta</taxon>
        <taxon>Magnoliopsida</taxon>
        <taxon>Liliopsida</taxon>
        <taxon>Poales</taxon>
        <taxon>Poaceae</taxon>
        <taxon>PACMAD clade</taxon>
        <taxon>Chloridoideae</taxon>
        <taxon>Cynodonteae</taxon>
        <taxon>Eleusininae</taxon>
        <taxon>Eleusine</taxon>
    </lineage>
</organism>